<dbReference type="GO" id="GO:0090522">
    <property type="term" value="P:vesicle tethering involved in exocytosis"/>
    <property type="evidence" value="ECO:0007669"/>
    <property type="project" value="UniProtKB-UniRule"/>
</dbReference>
<keyword evidence="2 5" id="KW-0813">Transport</keyword>
<evidence type="ECO:0000313" key="9">
    <source>
        <dbReference type="EMBL" id="JAP66086.1"/>
    </source>
</evidence>
<dbReference type="Pfam" id="PF20652">
    <property type="entry name" value="Sec8_C"/>
    <property type="match status" value="1"/>
</dbReference>
<dbReference type="GO" id="GO:0007268">
    <property type="term" value="P:chemical synaptic transmission"/>
    <property type="evidence" value="ECO:0007669"/>
    <property type="project" value="TreeGrafter"/>
</dbReference>
<organism evidence="9">
    <name type="scientific">Hyalomma excavatum</name>
    <dbReference type="NCBI Taxonomy" id="257692"/>
    <lineage>
        <taxon>Eukaryota</taxon>
        <taxon>Metazoa</taxon>
        <taxon>Ecdysozoa</taxon>
        <taxon>Arthropoda</taxon>
        <taxon>Chelicerata</taxon>
        <taxon>Arachnida</taxon>
        <taxon>Acari</taxon>
        <taxon>Parasitiformes</taxon>
        <taxon>Ixodida</taxon>
        <taxon>Ixodoidea</taxon>
        <taxon>Ixodidae</taxon>
        <taxon>Hyalomminae</taxon>
        <taxon>Hyalomma</taxon>
    </lineage>
</organism>
<evidence type="ECO:0000256" key="4">
    <source>
        <dbReference type="ARBA" id="ARBA00022927"/>
    </source>
</evidence>
<dbReference type="GO" id="GO:0006904">
    <property type="term" value="P:vesicle docking involved in exocytosis"/>
    <property type="evidence" value="ECO:0007669"/>
    <property type="project" value="InterPro"/>
</dbReference>
<dbReference type="InterPro" id="IPR039682">
    <property type="entry name" value="Sec8/EXOC4"/>
</dbReference>
<dbReference type="Pfam" id="PF04048">
    <property type="entry name" value="Sec8_N"/>
    <property type="match status" value="1"/>
</dbReference>
<evidence type="ECO:0000259" key="7">
    <source>
        <dbReference type="Pfam" id="PF04048"/>
    </source>
</evidence>
<dbReference type="PANTHER" id="PTHR14146">
    <property type="entry name" value="EXOCYST COMPLEX COMPONENT 4"/>
    <property type="match status" value="1"/>
</dbReference>
<evidence type="ECO:0000256" key="6">
    <source>
        <dbReference type="SAM" id="MobiDB-lite"/>
    </source>
</evidence>
<dbReference type="EMBL" id="GEFH01002495">
    <property type="protein sequence ID" value="JAP66086.1"/>
    <property type="molecule type" value="mRNA"/>
</dbReference>
<dbReference type="GO" id="GO:0006893">
    <property type="term" value="P:Golgi to plasma membrane transport"/>
    <property type="evidence" value="ECO:0007669"/>
    <property type="project" value="TreeGrafter"/>
</dbReference>
<evidence type="ECO:0000256" key="3">
    <source>
        <dbReference type="ARBA" id="ARBA00022483"/>
    </source>
</evidence>
<protein>
    <recommendedName>
        <fullName evidence="5">Exocyst complex component Sec8</fullName>
    </recommendedName>
</protein>
<dbReference type="GO" id="GO:0032584">
    <property type="term" value="C:growth cone membrane"/>
    <property type="evidence" value="ECO:0007669"/>
    <property type="project" value="TreeGrafter"/>
</dbReference>
<feature type="region of interest" description="Disordered" evidence="6">
    <location>
        <begin position="1"/>
        <end position="20"/>
    </location>
</feature>
<dbReference type="GO" id="GO:0000145">
    <property type="term" value="C:exocyst"/>
    <property type="evidence" value="ECO:0007669"/>
    <property type="project" value="UniProtKB-UniRule"/>
</dbReference>
<keyword evidence="4 5" id="KW-0653">Protein transport</keyword>
<evidence type="ECO:0000256" key="1">
    <source>
        <dbReference type="ARBA" id="ARBA00010470"/>
    </source>
</evidence>
<sequence length="984" mass="111110">MANYVTSSGGPVRPPRTFKTTKDSNGLLISVIRSLSASQNSADRDREKAKLEKDFKRSDQKLDDLVAQNKEDLTRAMQDFSKISSRISASRSKVQCIKEKLTTCKTLLHCKRDELKKLWLEAVEHKHVLQLLEEIESLVEVPDKIDAFLSKKQYLHATQLLVSSVNLVEGSLEGVEALKDVKGKLISKKERMYEDLVDELHRHLYLRRTTEALQKFRRQSSDRKVQFGPVAQSRSTLTDLTSVVSGLSITSQDMRNASSATLSSSISSSLAGEPETSSLLRLEESGQFSEAPHLAPKHTAILVRCLALLNRIPDTVELIKERCETELLAMVRRTTQVLLDTNSGSAQTASALQPRLLLDLLDLLFEQFRSVASGHECVLENMHAMVGTQGPENGIPMYTLADVWARIQAVMEYVVGKYLDIHNTGSAQQVPPAVFTEMTATNDIASYFTRRRNVKQKKFALFRFDCSSHAISMNTYLKEKKEEMKDKCDYVEVTDSHQQLVCVPTSKNITYIFKPLMNFITDIEAALKLEDGNHCHLYEYLVECVKIFLGHVNNDLDNTIDNATKSLETWKVTSDAEVLKGHGVVRPLLQSTLCVDQSLQGLQELMQALPMYVEHFLNLACTILQNYKQTSQVAYRGIVQPESEDKRIISATWAKDEDISRFLMSLPNWANLQLMKENRAAVDVEESPEEVRLRNKKESEILIGNLASGTLIPPHEILSDVAQLRVLAQLQESLEWLSSRIQSMASCVVHIQKQRGSTYVLASPRESFQDLPPVPDATVQTLEELARDFQEIADTCLLVLHLEVRVHCFFYLLPVTIQGNFAGGVDSQEPDPEVMKLNKDLSSIDEAMTSCLQQRKHRYIFEGLGHLIASILINSTSSIQKVNENGIKKVCRNIFAMQQTLTSITMNREVALDYARQYFELFYFTPEDILNLIVEHGAQFQEMEYKNVLLLLHRSLPSSDRDPDSLDALLSRLRDILNEVAVAI</sequence>
<dbReference type="GO" id="GO:0006612">
    <property type="term" value="P:protein targeting to membrane"/>
    <property type="evidence" value="ECO:0007669"/>
    <property type="project" value="UniProtKB-UniRule"/>
</dbReference>
<evidence type="ECO:0000259" key="8">
    <source>
        <dbReference type="Pfam" id="PF20652"/>
    </source>
</evidence>
<feature type="domain" description="Exocyst complex component Sec8 N-terminal" evidence="7">
    <location>
        <begin position="50"/>
        <end position="147"/>
    </location>
</feature>
<proteinExistence type="evidence at transcript level"/>
<comment type="similarity">
    <text evidence="1 5">Belongs to the SEC8 family.</text>
</comment>
<accession>A0A131XK69</accession>
<feature type="domain" description="Exocyst complex component Sec8 middle helical bundle" evidence="8">
    <location>
        <begin position="301"/>
        <end position="485"/>
    </location>
</feature>
<dbReference type="GO" id="GO:0045202">
    <property type="term" value="C:synapse"/>
    <property type="evidence" value="ECO:0007669"/>
    <property type="project" value="TreeGrafter"/>
</dbReference>
<name>A0A131XK69_9ACAR</name>
<evidence type="ECO:0000256" key="5">
    <source>
        <dbReference type="RuleBase" id="RU367079"/>
    </source>
</evidence>
<evidence type="ECO:0000256" key="2">
    <source>
        <dbReference type="ARBA" id="ARBA00022448"/>
    </source>
</evidence>
<dbReference type="InterPro" id="IPR048630">
    <property type="entry name" value="Sec8_M"/>
</dbReference>
<dbReference type="InterPro" id="IPR007191">
    <property type="entry name" value="Sec8_exocyst_N"/>
</dbReference>
<reference evidence="9" key="1">
    <citation type="journal article" date="2017" name="Ticks Tick Borne Dis.">
        <title>An insight into the sialome of Hyalomma excavatum.</title>
        <authorList>
            <person name="Ribeiro J.M."/>
            <person name="Slovak M."/>
            <person name="Francischetti I.M."/>
        </authorList>
    </citation>
    <scope>NUCLEOTIDE SEQUENCE</scope>
    <source>
        <strain evidence="9">Samish</strain>
        <tissue evidence="9">Salivary glands</tissue>
    </source>
</reference>
<comment type="function">
    <text evidence="5">Component of the exocyst complex involved in the docking of exocytic vesicles with fusion sites on the plasma membrane.</text>
</comment>
<keyword evidence="3 5" id="KW-0268">Exocytosis</keyword>
<dbReference type="GO" id="GO:0015031">
    <property type="term" value="P:protein transport"/>
    <property type="evidence" value="ECO:0007669"/>
    <property type="project" value="UniProtKB-KW"/>
</dbReference>
<dbReference type="AlphaFoldDB" id="A0A131XK69"/>
<dbReference type="PANTHER" id="PTHR14146:SF0">
    <property type="entry name" value="EXOCYST COMPLEX COMPONENT 4"/>
    <property type="match status" value="1"/>
</dbReference>